<dbReference type="eggNOG" id="ENOG502RZTS">
    <property type="taxonomic scope" value="Eukaryota"/>
</dbReference>
<evidence type="ECO:0000313" key="2">
    <source>
        <dbReference type="EMBL" id="EPT00440.1"/>
    </source>
</evidence>
<proteinExistence type="predicted"/>
<feature type="transmembrane region" description="Helical" evidence="1">
    <location>
        <begin position="52"/>
        <end position="73"/>
    </location>
</feature>
<feature type="transmembrane region" description="Helical" evidence="1">
    <location>
        <begin position="6"/>
        <end position="27"/>
    </location>
</feature>
<accession>S8FQ55</accession>
<feature type="transmembrane region" description="Helical" evidence="1">
    <location>
        <begin position="143"/>
        <end position="162"/>
    </location>
</feature>
<keyword evidence="1" id="KW-0812">Transmembrane</keyword>
<protein>
    <submittedName>
        <fullName evidence="2">Uncharacterized protein</fullName>
    </submittedName>
</protein>
<dbReference type="HOGENOM" id="CLU_027213_0_0_1"/>
<keyword evidence="3" id="KW-1185">Reference proteome</keyword>
<name>S8FQ55_FOMSC</name>
<dbReference type="AlphaFoldDB" id="S8FQ55"/>
<feature type="transmembrane region" description="Helical" evidence="1">
    <location>
        <begin position="174"/>
        <end position="197"/>
    </location>
</feature>
<feature type="transmembrane region" description="Helical" evidence="1">
    <location>
        <begin position="101"/>
        <end position="131"/>
    </location>
</feature>
<keyword evidence="1" id="KW-0472">Membrane</keyword>
<dbReference type="Proteomes" id="UP000015241">
    <property type="component" value="Unassembled WGS sequence"/>
</dbReference>
<sequence>MCVSPPTYLIWATISVLTGIFLLFHLWKFDRFKCLRWANGPYSGAFKRIMTYTYLVTIPLIIIYSVGMTVISYKMGYVDMPGYGFMPLPVVSWEEPYRGMYFPFTLIFSIAWGFEIVTHLEELCFWMFLVNAGSVQQDWFRSLYFKVWAVGSIMAIAYMPVLTIVTRSDPIKNIAVTFLAGSISDLILNLNFLSVLFKFPRFLRDLKSEGVDMGTIVRLTAFHELNYIRILFRFLFAVPLLILGADGITTTLTVNMNMFASEFLAFLGGIGCMVSTALTLVVFFPRSVTTEIKAKEASREKSLRRMSYRTSVRSDNDSCFSPTMPPVAVKSTGGALDLAREPSFIKASTLADPEAQLKPVSFQAFAPNRRLDSGHTVEGGVRVVGLTEGNLARHNFQSRNVHPFVHNFTSPIDLMHGDSYQGIASYARRYAS</sequence>
<dbReference type="OrthoDB" id="2384193at2759"/>
<evidence type="ECO:0000256" key="1">
    <source>
        <dbReference type="SAM" id="Phobius"/>
    </source>
</evidence>
<dbReference type="STRING" id="743788.S8FQ55"/>
<dbReference type="InParanoid" id="S8FQ55"/>
<feature type="transmembrane region" description="Helical" evidence="1">
    <location>
        <begin position="230"/>
        <end position="251"/>
    </location>
</feature>
<evidence type="ECO:0000313" key="3">
    <source>
        <dbReference type="Proteomes" id="UP000015241"/>
    </source>
</evidence>
<feature type="transmembrane region" description="Helical" evidence="1">
    <location>
        <begin position="263"/>
        <end position="284"/>
    </location>
</feature>
<gene>
    <name evidence="2" type="ORF">FOMPIDRAFT_1023814</name>
</gene>
<dbReference type="EMBL" id="KE504149">
    <property type="protein sequence ID" value="EPT00440.1"/>
    <property type="molecule type" value="Genomic_DNA"/>
</dbReference>
<reference evidence="2 3" key="1">
    <citation type="journal article" date="2012" name="Science">
        <title>The Paleozoic origin of enzymatic lignin decomposition reconstructed from 31 fungal genomes.</title>
        <authorList>
            <person name="Floudas D."/>
            <person name="Binder M."/>
            <person name="Riley R."/>
            <person name="Barry K."/>
            <person name="Blanchette R.A."/>
            <person name="Henrissat B."/>
            <person name="Martinez A.T."/>
            <person name="Otillar R."/>
            <person name="Spatafora J.W."/>
            <person name="Yadav J.S."/>
            <person name="Aerts A."/>
            <person name="Benoit I."/>
            <person name="Boyd A."/>
            <person name="Carlson A."/>
            <person name="Copeland A."/>
            <person name="Coutinho P.M."/>
            <person name="de Vries R.P."/>
            <person name="Ferreira P."/>
            <person name="Findley K."/>
            <person name="Foster B."/>
            <person name="Gaskell J."/>
            <person name="Glotzer D."/>
            <person name="Gorecki P."/>
            <person name="Heitman J."/>
            <person name="Hesse C."/>
            <person name="Hori C."/>
            <person name="Igarashi K."/>
            <person name="Jurgens J.A."/>
            <person name="Kallen N."/>
            <person name="Kersten P."/>
            <person name="Kohler A."/>
            <person name="Kuees U."/>
            <person name="Kumar T.K.A."/>
            <person name="Kuo A."/>
            <person name="LaButti K."/>
            <person name="Larrondo L.F."/>
            <person name="Lindquist E."/>
            <person name="Ling A."/>
            <person name="Lombard V."/>
            <person name="Lucas S."/>
            <person name="Lundell T."/>
            <person name="Martin R."/>
            <person name="McLaughlin D.J."/>
            <person name="Morgenstern I."/>
            <person name="Morin E."/>
            <person name="Murat C."/>
            <person name="Nagy L.G."/>
            <person name="Nolan M."/>
            <person name="Ohm R.A."/>
            <person name="Patyshakuliyeva A."/>
            <person name="Rokas A."/>
            <person name="Ruiz-Duenas F.J."/>
            <person name="Sabat G."/>
            <person name="Salamov A."/>
            <person name="Samejima M."/>
            <person name="Schmutz J."/>
            <person name="Slot J.C."/>
            <person name="St John F."/>
            <person name="Stenlid J."/>
            <person name="Sun H."/>
            <person name="Sun S."/>
            <person name="Syed K."/>
            <person name="Tsang A."/>
            <person name="Wiebenga A."/>
            <person name="Young D."/>
            <person name="Pisabarro A."/>
            <person name="Eastwood D.C."/>
            <person name="Martin F."/>
            <person name="Cullen D."/>
            <person name="Grigoriev I.V."/>
            <person name="Hibbett D.S."/>
        </authorList>
    </citation>
    <scope>NUCLEOTIDE SEQUENCE</scope>
    <source>
        <strain evidence="3">FP-58527</strain>
    </source>
</reference>
<keyword evidence="1" id="KW-1133">Transmembrane helix</keyword>
<organism evidence="2 3">
    <name type="scientific">Fomitopsis schrenkii</name>
    <name type="common">Brown rot fungus</name>
    <dbReference type="NCBI Taxonomy" id="2126942"/>
    <lineage>
        <taxon>Eukaryota</taxon>
        <taxon>Fungi</taxon>
        <taxon>Dikarya</taxon>
        <taxon>Basidiomycota</taxon>
        <taxon>Agaricomycotina</taxon>
        <taxon>Agaricomycetes</taxon>
        <taxon>Polyporales</taxon>
        <taxon>Fomitopsis</taxon>
    </lineage>
</organism>